<dbReference type="EMBL" id="DF967975">
    <property type="protein sequence ID" value="GAP19609.1"/>
    <property type="molecule type" value="Genomic_DNA"/>
</dbReference>
<keyword evidence="12 13" id="KW-0472">Membrane</keyword>
<evidence type="ECO:0000259" key="14">
    <source>
        <dbReference type="Pfam" id="PF02163"/>
    </source>
</evidence>
<dbReference type="OrthoDB" id="9800627at2"/>
<dbReference type="GO" id="GO:0005886">
    <property type="term" value="C:plasma membrane"/>
    <property type="evidence" value="ECO:0007669"/>
    <property type="project" value="UniProtKB-SubCell"/>
</dbReference>
<evidence type="ECO:0000256" key="12">
    <source>
        <dbReference type="ARBA" id="ARBA00023136"/>
    </source>
</evidence>
<proteinExistence type="inferred from homology"/>
<evidence type="ECO:0000256" key="1">
    <source>
        <dbReference type="ARBA" id="ARBA00001947"/>
    </source>
</evidence>
<keyword evidence="10 13" id="KW-1133">Transmembrane helix</keyword>
<evidence type="ECO:0000256" key="8">
    <source>
        <dbReference type="ARBA" id="ARBA00022801"/>
    </source>
</evidence>
<keyword evidence="6 13" id="KW-0812">Transmembrane</keyword>
<protein>
    <submittedName>
        <fullName evidence="15">Zn-dependent protease</fullName>
    </submittedName>
</protein>
<dbReference type="InterPro" id="IPR044537">
    <property type="entry name" value="Rip2-like"/>
</dbReference>
<evidence type="ECO:0000256" key="6">
    <source>
        <dbReference type="ARBA" id="ARBA00022692"/>
    </source>
</evidence>
<organism evidence="15">
    <name type="scientific">Levilinea saccharolytica</name>
    <dbReference type="NCBI Taxonomy" id="229921"/>
    <lineage>
        <taxon>Bacteria</taxon>
        <taxon>Bacillati</taxon>
        <taxon>Chloroflexota</taxon>
        <taxon>Anaerolineae</taxon>
        <taxon>Anaerolineales</taxon>
        <taxon>Anaerolineaceae</taxon>
        <taxon>Levilinea</taxon>
    </lineage>
</organism>
<dbReference type="EMBL" id="LGCM01000039">
    <property type="protein sequence ID" value="KPL80783.1"/>
    <property type="molecule type" value="Genomic_DNA"/>
</dbReference>
<dbReference type="CDD" id="cd06158">
    <property type="entry name" value="S2P-M50_like_1"/>
    <property type="match status" value="1"/>
</dbReference>
<comment type="cofactor">
    <cofactor evidence="1">
        <name>Zn(2+)</name>
        <dbReference type="ChEBI" id="CHEBI:29105"/>
    </cofactor>
</comment>
<dbReference type="STRING" id="229921.ADN01_11745"/>
<feature type="transmembrane region" description="Helical" evidence="13">
    <location>
        <begin position="181"/>
        <end position="205"/>
    </location>
</feature>
<dbReference type="InterPro" id="IPR052348">
    <property type="entry name" value="Metallopeptidase_M50B"/>
</dbReference>
<dbReference type="GO" id="GO:0046872">
    <property type="term" value="F:metal ion binding"/>
    <property type="evidence" value="ECO:0007669"/>
    <property type="project" value="UniProtKB-KW"/>
</dbReference>
<keyword evidence="11" id="KW-0482">Metalloprotease</keyword>
<keyword evidence="4" id="KW-1003">Cell membrane</keyword>
<evidence type="ECO:0000256" key="2">
    <source>
        <dbReference type="ARBA" id="ARBA00004651"/>
    </source>
</evidence>
<dbReference type="Pfam" id="PF02163">
    <property type="entry name" value="Peptidase_M50"/>
    <property type="match status" value="1"/>
</dbReference>
<dbReference type="RefSeq" id="WP_062419877.1">
    <property type="nucleotide sequence ID" value="NZ_BBXZ01000183.1"/>
</dbReference>
<evidence type="ECO:0000256" key="3">
    <source>
        <dbReference type="ARBA" id="ARBA00007931"/>
    </source>
</evidence>
<dbReference type="PANTHER" id="PTHR35864:SF1">
    <property type="entry name" value="ZINC METALLOPROTEASE YWHC-RELATED"/>
    <property type="match status" value="1"/>
</dbReference>
<feature type="transmembrane region" description="Helical" evidence="13">
    <location>
        <begin position="85"/>
        <end position="107"/>
    </location>
</feature>
<keyword evidence="8" id="KW-0378">Hydrolase</keyword>
<dbReference type="GO" id="GO:0008237">
    <property type="term" value="F:metallopeptidase activity"/>
    <property type="evidence" value="ECO:0007669"/>
    <property type="project" value="UniProtKB-KW"/>
</dbReference>
<evidence type="ECO:0000313" key="16">
    <source>
        <dbReference type="EMBL" id="KPL80783.1"/>
    </source>
</evidence>
<dbReference type="InterPro" id="IPR008915">
    <property type="entry name" value="Peptidase_M50"/>
</dbReference>
<keyword evidence="5 15" id="KW-0645">Protease</keyword>
<evidence type="ECO:0000256" key="4">
    <source>
        <dbReference type="ARBA" id="ARBA00022475"/>
    </source>
</evidence>
<comment type="subcellular location">
    <subcellularLocation>
        <location evidence="2">Cell membrane</location>
        <topology evidence="2">Multi-pass membrane protein</topology>
    </subcellularLocation>
</comment>
<feature type="domain" description="Peptidase M50" evidence="14">
    <location>
        <begin position="13"/>
        <end position="107"/>
    </location>
</feature>
<dbReference type="PANTHER" id="PTHR35864">
    <property type="entry name" value="ZINC METALLOPROTEASE MJ0611-RELATED"/>
    <property type="match status" value="1"/>
</dbReference>
<feature type="transmembrane region" description="Helical" evidence="13">
    <location>
        <begin position="127"/>
        <end position="147"/>
    </location>
</feature>
<dbReference type="Proteomes" id="UP000050501">
    <property type="component" value="Unassembled WGS sequence"/>
</dbReference>
<evidence type="ECO:0000256" key="9">
    <source>
        <dbReference type="ARBA" id="ARBA00022833"/>
    </source>
</evidence>
<comment type="similarity">
    <text evidence="3">Belongs to the peptidase M50B family.</text>
</comment>
<evidence type="ECO:0000256" key="10">
    <source>
        <dbReference type="ARBA" id="ARBA00022989"/>
    </source>
</evidence>
<reference evidence="16 17" key="2">
    <citation type="submission" date="2015-07" db="EMBL/GenBank/DDBJ databases">
        <title>Genome sequence of Levilinea saccharolytica DSM 16555.</title>
        <authorList>
            <person name="Hemp J."/>
            <person name="Ward L.M."/>
            <person name="Pace L.A."/>
            <person name="Fischer W.W."/>
        </authorList>
    </citation>
    <scope>NUCLEOTIDE SEQUENCE [LARGE SCALE GENOMIC DNA]</scope>
    <source>
        <strain evidence="16 17">KIBI-1</strain>
    </source>
</reference>
<evidence type="ECO:0000256" key="5">
    <source>
        <dbReference type="ARBA" id="ARBA00022670"/>
    </source>
</evidence>
<feature type="transmembrane region" description="Helical" evidence="13">
    <location>
        <begin position="52"/>
        <end position="73"/>
    </location>
</feature>
<evidence type="ECO:0000256" key="7">
    <source>
        <dbReference type="ARBA" id="ARBA00022723"/>
    </source>
</evidence>
<dbReference type="GO" id="GO:0006508">
    <property type="term" value="P:proteolysis"/>
    <property type="evidence" value="ECO:0007669"/>
    <property type="project" value="UniProtKB-KW"/>
</dbReference>
<sequence>MLGLSPETLIVRLIILLISLPVHEFAHAWTADRFGDTTPRQYGRLTLNPLRHLDVVGSLMILFAGFGWAKPVPVNPYALGRKSPAALMWVSLAGPMSNFLMALLAVIPLRAGWVEPSAYSGLATFTAYGFLLDFIYINLTLMLFNLIPLAPLDGDKIADYFFPPSWARALERIRPYGPMMILVLFIGLPYVGVDIYSMLITPVLYNLLSLLGVF</sequence>
<keyword evidence="7" id="KW-0479">Metal-binding</keyword>
<name>A0A0M8JQK4_9CHLR</name>
<evidence type="ECO:0000313" key="17">
    <source>
        <dbReference type="Proteomes" id="UP000050501"/>
    </source>
</evidence>
<gene>
    <name evidence="16" type="ORF">ADN01_11745</name>
    <name evidence="15" type="ORF">LSAC_03519</name>
</gene>
<evidence type="ECO:0000313" key="15">
    <source>
        <dbReference type="EMBL" id="GAP19609.1"/>
    </source>
</evidence>
<dbReference type="AlphaFoldDB" id="A0A0M8JQK4"/>
<evidence type="ECO:0000256" key="13">
    <source>
        <dbReference type="SAM" id="Phobius"/>
    </source>
</evidence>
<evidence type="ECO:0000256" key="11">
    <source>
        <dbReference type="ARBA" id="ARBA00023049"/>
    </source>
</evidence>
<accession>A0A0M8JQK4</accession>
<reference evidence="15" key="1">
    <citation type="journal article" date="2015" name="Genome Announc.">
        <title>Draft Genome Sequences of Anaerolinea thermolimosa IMO-1, Bellilinea caldifistulae GOMI-1, Leptolinea tardivitalis YMTK-2, Levilinea saccharolytica KIBI-1, Longilinea arvoryzae KOME-1, Previously Described as Members of the Class Anaerolineae (Chloroflexi).</title>
        <authorList>
            <person name="Matsuura N."/>
            <person name="Tourlousse M.D."/>
            <person name="Ohashi A."/>
            <person name="Hugenholtz P."/>
            <person name="Sekiguchi Y."/>
        </authorList>
    </citation>
    <scope>NUCLEOTIDE SEQUENCE</scope>
    <source>
        <strain evidence="15">KIBI-1</strain>
    </source>
</reference>
<keyword evidence="17" id="KW-1185">Reference proteome</keyword>
<keyword evidence="9" id="KW-0862">Zinc</keyword>